<name>A0ABQ9W1U3_SAGOE</name>
<keyword evidence="2" id="KW-0342">GTP-binding</keyword>
<dbReference type="InterPro" id="IPR009001">
    <property type="entry name" value="Transl_elong_EF1A/Init_IF2_C"/>
</dbReference>
<gene>
    <name evidence="3" type="ORF">P7K49_006234</name>
</gene>
<dbReference type="EMBL" id="JASSZA010000003">
    <property type="protein sequence ID" value="KAK2115608.1"/>
    <property type="molecule type" value="Genomic_DNA"/>
</dbReference>
<accession>A0ABQ9W1U3</accession>
<organism evidence="3 4">
    <name type="scientific">Saguinus oedipus</name>
    <name type="common">Cotton-top tamarin</name>
    <name type="synonym">Oedipomidas oedipus</name>
    <dbReference type="NCBI Taxonomy" id="9490"/>
    <lineage>
        <taxon>Eukaryota</taxon>
        <taxon>Metazoa</taxon>
        <taxon>Chordata</taxon>
        <taxon>Craniata</taxon>
        <taxon>Vertebrata</taxon>
        <taxon>Euteleostomi</taxon>
        <taxon>Mammalia</taxon>
        <taxon>Eutheria</taxon>
        <taxon>Euarchontoglires</taxon>
        <taxon>Primates</taxon>
        <taxon>Haplorrhini</taxon>
        <taxon>Platyrrhini</taxon>
        <taxon>Cebidae</taxon>
        <taxon>Callitrichinae</taxon>
        <taxon>Saguinus</taxon>
    </lineage>
</organism>
<protein>
    <submittedName>
        <fullName evidence="3">Uncharacterized protein</fullName>
    </submittedName>
</protein>
<keyword evidence="1" id="KW-0547">Nucleotide-binding</keyword>
<dbReference type="InterPro" id="IPR009000">
    <property type="entry name" value="Transl_B-barrel_sf"/>
</dbReference>
<evidence type="ECO:0000313" key="4">
    <source>
        <dbReference type="Proteomes" id="UP001266305"/>
    </source>
</evidence>
<evidence type="ECO:0000313" key="3">
    <source>
        <dbReference type="EMBL" id="KAK2115608.1"/>
    </source>
</evidence>
<sequence>MTISGWNAKKMLKPSANVLWFKGWKDTHKDNNVSGTMTLEALHCFLLPATPTDKPLAFASPDVYRIAGWIYSLWAKWRFGVLKSSMVITFALVNVTTEVQYVEMLCEAFPVDSVGFNIKNVSVKDFHCGDVAGDSKNDIPMKTTFSTAQFAELNEKTDCYSFEKLEDDLKFLKSGDTPIIHVVPVNPMCVKSFFTVFL</sequence>
<reference evidence="3 4" key="1">
    <citation type="submission" date="2023-05" db="EMBL/GenBank/DDBJ databases">
        <title>B98-5 Cell Line De Novo Hybrid Assembly: An Optical Mapping Approach.</title>
        <authorList>
            <person name="Kananen K."/>
            <person name="Auerbach J.A."/>
            <person name="Kautto E."/>
            <person name="Blachly J.S."/>
        </authorList>
    </citation>
    <scope>NUCLEOTIDE SEQUENCE [LARGE SCALE GENOMIC DNA]</scope>
    <source>
        <strain evidence="3">B95-8</strain>
        <tissue evidence="3">Cell line</tissue>
    </source>
</reference>
<evidence type="ECO:0000256" key="1">
    <source>
        <dbReference type="ARBA" id="ARBA00022741"/>
    </source>
</evidence>
<dbReference type="SUPFAM" id="SSF50465">
    <property type="entry name" value="EF-Tu/eEF-1alpha/eIF2-gamma C-terminal domain"/>
    <property type="match status" value="1"/>
</dbReference>
<dbReference type="Proteomes" id="UP001266305">
    <property type="component" value="Unassembled WGS sequence"/>
</dbReference>
<keyword evidence="4" id="KW-1185">Reference proteome</keyword>
<comment type="caution">
    <text evidence="3">The sequence shown here is derived from an EMBL/GenBank/DDBJ whole genome shotgun (WGS) entry which is preliminary data.</text>
</comment>
<proteinExistence type="predicted"/>
<dbReference type="Gene3D" id="2.40.30.10">
    <property type="entry name" value="Translation factors"/>
    <property type="match status" value="2"/>
</dbReference>
<dbReference type="SUPFAM" id="SSF50447">
    <property type="entry name" value="Translation proteins"/>
    <property type="match status" value="1"/>
</dbReference>
<dbReference type="PANTHER" id="PTHR44830:SF1">
    <property type="entry name" value="TR-TYPE G DOMAIN-CONTAINING PROTEIN"/>
    <property type="match status" value="1"/>
</dbReference>
<dbReference type="PANTHER" id="PTHR44830">
    <property type="entry name" value="ELONGATION FACTOR 1 ALPHA"/>
    <property type="match status" value="1"/>
</dbReference>
<evidence type="ECO:0000256" key="2">
    <source>
        <dbReference type="ARBA" id="ARBA00023134"/>
    </source>
</evidence>